<sequence>LVDGYAATAASLANLDTKPGDLDGVNLIPFLSGDNKAAPHDTLTWRWIAQAAIREGDWKLLRGGEREYLYNLKTDIEEKHNLLKEYPEVADRLRRNLTQWSQTLDPPGLATAPMAPTWMNYYDFYLEGLEPAQTRDELSLGIDSTPPRKNRRNSTRRKSTASE</sequence>
<keyword evidence="5" id="KW-1185">Reference proteome</keyword>
<dbReference type="Proteomes" id="UP001202961">
    <property type="component" value="Unassembled WGS sequence"/>
</dbReference>
<comment type="caution">
    <text evidence="4">The sequence shown here is derived from an EMBL/GenBank/DDBJ whole genome shotgun (WGS) entry which is preliminary data.</text>
</comment>
<organism evidence="4 5">
    <name type="scientific">Aporhodopirellula aestuarii</name>
    <dbReference type="NCBI Taxonomy" id="2950107"/>
    <lineage>
        <taxon>Bacteria</taxon>
        <taxon>Pseudomonadati</taxon>
        <taxon>Planctomycetota</taxon>
        <taxon>Planctomycetia</taxon>
        <taxon>Pirellulales</taxon>
        <taxon>Pirellulaceae</taxon>
        <taxon>Aporhodopirellula</taxon>
    </lineage>
</organism>
<gene>
    <name evidence="4" type="ORF">NB063_29450</name>
</gene>
<keyword evidence="2" id="KW-0378">Hydrolase</keyword>
<feature type="region of interest" description="Disordered" evidence="3">
    <location>
        <begin position="136"/>
        <end position="163"/>
    </location>
</feature>
<proteinExistence type="inferred from homology"/>
<evidence type="ECO:0000313" key="4">
    <source>
        <dbReference type="EMBL" id="MCM2374770.1"/>
    </source>
</evidence>
<dbReference type="InterPro" id="IPR050738">
    <property type="entry name" value="Sulfatase"/>
</dbReference>
<evidence type="ECO:0000313" key="5">
    <source>
        <dbReference type="Proteomes" id="UP001202961"/>
    </source>
</evidence>
<evidence type="ECO:0000256" key="3">
    <source>
        <dbReference type="SAM" id="MobiDB-lite"/>
    </source>
</evidence>
<dbReference type="InterPro" id="IPR017850">
    <property type="entry name" value="Alkaline_phosphatase_core_sf"/>
</dbReference>
<dbReference type="EMBL" id="JAMQBK010000097">
    <property type="protein sequence ID" value="MCM2374770.1"/>
    <property type="molecule type" value="Genomic_DNA"/>
</dbReference>
<accession>A0ABT0UE79</accession>
<comment type="similarity">
    <text evidence="1">Belongs to the sulfatase family.</text>
</comment>
<feature type="compositionally biased region" description="Basic residues" evidence="3">
    <location>
        <begin position="148"/>
        <end position="163"/>
    </location>
</feature>
<dbReference type="Gene3D" id="3.40.720.10">
    <property type="entry name" value="Alkaline Phosphatase, subunit A"/>
    <property type="match status" value="1"/>
</dbReference>
<dbReference type="SUPFAM" id="SSF53649">
    <property type="entry name" value="Alkaline phosphatase-like"/>
    <property type="match status" value="1"/>
</dbReference>
<dbReference type="PANTHER" id="PTHR42693">
    <property type="entry name" value="ARYLSULFATASE FAMILY MEMBER"/>
    <property type="match status" value="1"/>
</dbReference>
<evidence type="ECO:0000256" key="2">
    <source>
        <dbReference type="ARBA" id="ARBA00022801"/>
    </source>
</evidence>
<dbReference type="PANTHER" id="PTHR42693:SF53">
    <property type="entry name" value="ENDO-4-O-SULFATASE"/>
    <property type="match status" value="1"/>
</dbReference>
<protein>
    <submittedName>
        <fullName evidence="4">Aryl-sulfate sulfohydrolase</fullName>
    </submittedName>
</protein>
<reference evidence="4 5" key="1">
    <citation type="journal article" date="2022" name="Syst. Appl. Microbiol.">
        <title>Rhodopirellula aestuarii sp. nov., a novel member of the genus Rhodopirellula isolated from brackish sediments collected in the Tagus River estuary, Portugal.</title>
        <authorList>
            <person name="Vitorino I.R."/>
            <person name="Klimek D."/>
            <person name="Calusinska M."/>
            <person name="Lobo-da-Cunha A."/>
            <person name="Vasconcelos V."/>
            <person name="Lage O.M."/>
        </authorList>
    </citation>
    <scope>NUCLEOTIDE SEQUENCE [LARGE SCALE GENOMIC DNA]</scope>
    <source>
        <strain evidence="4 5">ICT_H3.1</strain>
    </source>
</reference>
<evidence type="ECO:0000256" key="1">
    <source>
        <dbReference type="ARBA" id="ARBA00008779"/>
    </source>
</evidence>
<name>A0ABT0UE79_9BACT</name>
<feature type="non-terminal residue" evidence="4">
    <location>
        <position position="1"/>
    </location>
</feature>